<dbReference type="RefSeq" id="WP_182321908.1">
    <property type="nucleotide sequence ID" value="NZ_JACGDE010000001.1"/>
</dbReference>
<accession>A0A7W2PWQ0</accession>
<sequence length="53" mass="6224">MSVVKQVETNQPKAVELLELNQRERMVVQMFRQLDPQGREDIIRFLDALLAAR</sequence>
<dbReference type="AlphaFoldDB" id="A0A7W2PWQ0"/>
<dbReference type="Proteomes" id="UP000541770">
    <property type="component" value="Unassembled WGS sequence"/>
</dbReference>
<evidence type="ECO:0000313" key="1">
    <source>
        <dbReference type="EMBL" id="MBA6063559.1"/>
    </source>
</evidence>
<comment type="caution">
    <text evidence="1">The sequence shown here is derived from an EMBL/GenBank/DDBJ whole genome shotgun (WGS) entry which is preliminary data.</text>
</comment>
<evidence type="ECO:0000313" key="2">
    <source>
        <dbReference type="Proteomes" id="UP000541770"/>
    </source>
</evidence>
<organism evidence="1 2">
    <name type="scientific">Pseudomonas mosselii</name>
    <dbReference type="NCBI Taxonomy" id="78327"/>
    <lineage>
        <taxon>Bacteria</taxon>
        <taxon>Pseudomonadati</taxon>
        <taxon>Pseudomonadota</taxon>
        <taxon>Gammaproteobacteria</taxon>
        <taxon>Pseudomonadales</taxon>
        <taxon>Pseudomonadaceae</taxon>
        <taxon>Pseudomonas</taxon>
    </lineage>
</organism>
<reference evidence="1 2" key="1">
    <citation type="submission" date="2020-07" db="EMBL/GenBank/DDBJ databases">
        <title>Diversity of carbapenemase encoding genes among Pseudomonas putida group clinical isolates in a tertiary Brazilian hospital.</title>
        <authorList>
            <person name="Alberto-Lei F."/>
            <person name="Nodari C.S."/>
            <person name="Streling A.P."/>
            <person name="Paulino J.T."/>
            <person name="Bessa-Neto F.O."/>
            <person name="Cayo R."/>
            <person name="Gales A.C."/>
        </authorList>
    </citation>
    <scope>NUCLEOTIDE SEQUENCE [LARGE SCALE GENOMIC DNA]</scope>
    <source>
        <strain evidence="1 2">14802</strain>
    </source>
</reference>
<proteinExistence type="predicted"/>
<name>A0A7W2PWQ0_9PSED</name>
<protein>
    <submittedName>
        <fullName evidence="1">Uncharacterized protein</fullName>
    </submittedName>
</protein>
<gene>
    <name evidence="1" type="ORF">H4C75_02120</name>
</gene>
<dbReference type="EMBL" id="JACGDE010000001">
    <property type="protein sequence ID" value="MBA6063559.1"/>
    <property type="molecule type" value="Genomic_DNA"/>
</dbReference>